<evidence type="ECO:0000256" key="1">
    <source>
        <dbReference type="ARBA" id="ARBA00022603"/>
    </source>
</evidence>
<dbReference type="GO" id="GO:0008168">
    <property type="term" value="F:methyltransferase activity"/>
    <property type="evidence" value="ECO:0007669"/>
    <property type="project" value="UniProtKB-KW"/>
</dbReference>
<organism evidence="5">
    <name type="scientific">Chlamydomonas leiostraca</name>
    <dbReference type="NCBI Taxonomy" id="1034604"/>
    <lineage>
        <taxon>Eukaryota</taxon>
        <taxon>Viridiplantae</taxon>
        <taxon>Chlorophyta</taxon>
        <taxon>core chlorophytes</taxon>
        <taxon>Chlorophyceae</taxon>
        <taxon>CS clade</taxon>
        <taxon>Chlamydomonadales</taxon>
        <taxon>Chlamydomonadaceae</taxon>
        <taxon>Chlamydomonas</taxon>
    </lineage>
</organism>
<reference evidence="5" key="1">
    <citation type="submission" date="2021-01" db="EMBL/GenBank/DDBJ databases">
        <authorList>
            <person name="Corre E."/>
            <person name="Pelletier E."/>
            <person name="Niang G."/>
            <person name="Scheremetjew M."/>
            <person name="Finn R."/>
            <person name="Kale V."/>
            <person name="Holt S."/>
            <person name="Cochrane G."/>
            <person name="Meng A."/>
            <person name="Brown T."/>
            <person name="Cohen L."/>
        </authorList>
    </citation>
    <scope>NUCLEOTIDE SEQUENCE</scope>
    <source>
        <strain evidence="5">SAG 11-49</strain>
    </source>
</reference>
<protein>
    <submittedName>
        <fullName evidence="5">Uncharacterized protein</fullName>
    </submittedName>
</protein>
<dbReference type="PANTHER" id="PTHR32183:SF6">
    <property type="entry name" value="CYSTEINE SULFINATE DESULFINASE_CYSTEINE DESULFURASE AND RELATED ENZYMES"/>
    <property type="match status" value="1"/>
</dbReference>
<evidence type="ECO:0000313" key="5">
    <source>
        <dbReference type="EMBL" id="CAD8676973.1"/>
    </source>
</evidence>
<dbReference type="SUPFAM" id="SSF102405">
    <property type="entry name" value="MCP/YpsA-like"/>
    <property type="match status" value="1"/>
</dbReference>
<name>A0A7S0WPL2_9CHLO</name>
<dbReference type="EMBL" id="HBFB01013735">
    <property type="protein sequence ID" value="CAD8676973.1"/>
    <property type="molecule type" value="Transcribed_RNA"/>
</dbReference>
<keyword evidence="1" id="KW-0489">Methyltransferase</keyword>
<keyword evidence="2" id="KW-0808">Transferase</keyword>
<evidence type="ECO:0000256" key="3">
    <source>
        <dbReference type="ARBA" id="ARBA00022691"/>
    </source>
</evidence>
<gene>
    <name evidence="5" type="ORF">CLEI1391_LOCUS7730</name>
</gene>
<sequence length="281" mass="30149">MLFSTQRCAAGSHAHRPITTDVVARTGISAPSCSHAAATSCLSRAPGSASAPGLFVSRGSGHPRMGASANQGPSELESSIDRPLIVGMKLPGQAESLFAGTDRAEEFISRVPVAEATKSYSDLDYLTELLAIQQSDGPKNIGFFGTRNMGVTHQKLVEILSYAYATTGNHIYTSGSIGTNAAVIKGALRANTPDKLTVILPQSRARQPAESQELLAQVTNLVEMPENDDLSLLEASRICNQAIVNRVQQVICFAFHDSRLLLETCHHAKDLRKIVTLFYLD</sequence>
<evidence type="ECO:0000256" key="2">
    <source>
        <dbReference type="ARBA" id="ARBA00022679"/>
    </source>
</evidence>
<accession>A0A7S0WPL2</accession>
<keyword evidence="3" id="KW-0949">S-adenosyl-L-methionine</keyword>
<dbReference type="AlphaFoldDB" id="A0A7S0WPL2"/>
<feature type="region of interest" description="Disordered" evidence="4">
    <location>
        <begin position="53"/>
        <end position="76"/>
    </location>
</feature>
<evidence type="ECO:0000256" key="4">
    <source>
        <dbReference type="SAM" id="MobiDB-lite"/>
    </source>
</evidence>
<proteinExistence type="predicted"/>
<dbReference type="PANTHER" id="PTHR32183">
    <property type="match status" value="1"/>
</dbReference>
<dbReference type="GO" id="GO:0032259">
    <property type="term" value="P:methylation"/>
    <property type="evidence" value="ECO:0007669"/>
    <property type="project" value="UniProtKB-KW"/>
</dbReference>